<protein>
    <submittedName>
        <fullName evidence="2">Malto-oligosyltrehalose synthase</fullName>
    </submittedName>
</protein>
<organism evidence="2 3">
    <name type="scientific">Drouetiella hepatica Uher 2000/2452</name>
    <dbReference type="NCBI Taxonomy" id="904376"/>
    <lineage>
        <taxon>Bacteria</taxon>
        <taxon>Bacillati</taxon>
        <taxon>Cyanobacteriota</taxon>
        <taxon>Cyanophyceae</taxon>
        <taxon>Oculatellales</taxon>
        <taxon>Oculatellaceae</taxon>
        <taxon>Drouetiella</taxon>
    </lineage>
</organism>
<reference evidence="2" key="1">
    <citation type="submission" date="2021-05" db="EMBL/GenBank/DDBJ databases">
        <authorList>
            <person name="Pietrasiak N."/>
            <person name="Ward R."/>
            <person name="Stajich J.E."/>
            <person name="Kurbessoian T."/>
        </authorList>
    </citation>
    <scope>NUCLEOTIDE SEQUENCE</scope>
    <source>
        <strain evidence="2">UHER 2000/2452</strain>
    </source>
</reference>
<sequence>MQIPLATYRIQFSAAFDFDAAKAIVPYLNELGISDLYASPIFTARQGSTHGYDVVNPLQINPELGGLEKFELLSQELQQHKLGWLQDIVPNHMAFDSQNQMLVDVLENGPDSQYRNFFDIDWNHPYGGINGRVLAPFLGKFYGDCLESGELQIQYSQNGLSIHYYGLSFPLRIESYGQVLMHDLGRLRDKISRNHPDFVKFLGVLYALKYIPSGESGRERYDQINFIKSMLWELWQDSQEVKQYFEANIDLFNGETGKPESFNLLDNLLSEQFFRLSYWKVGNEELNYRRFFTVNELISLRVEDQKVFDTIHGLTLQLVEEGKITGLRVDHIDGLYNPGQYLNRLREHSPEVYITVEKILEPHEELPLNWPIQGTTGYDFMSKLNCLFCQQTSEAEFDSIYYNFIGKSTSCETLIDENKRLMIGKHLAGDIDNLAHLLKLISDRHRYASDFTMYGLKRALVEILAMFPIYRTYISREGSRKADQECMKQVMQRAQENAPSFVNELSFIEKFLLLDFDDHLSHEDKELWMHFLMRMQQFTGPLMAKGVEDTVFYVYNRLISLNEVGSSACQFGISIEEFHNFNQSRSAQWPHALSASATHDTKRGEDVRARINVLSELPEEWQEHLKNWSAINAPLKDNVTLKDSVTLKDNLHSLRIPTANDEYLLYQALLGSFPFDETEYPQFIDRIKDYIIKAIREAKVNSNWMRPETAYEEGFTKFIERILENTESNLFLQTFKPFQQKIQHYGILNSLSQTLLKIASPGVPDFYQGTELWDLSLVDPDNRRPVDFKLRLEYLKEIKSKIKGKSKGKGSLLSYIAEILKTPEDGRIKLFLTYRALQIRQTYQEMFRRGGYEKLTVLGSLKAHIVAFARDLGETRMIVIVPRFLTSLVKQGEFPLGEQVWHETRIVQPPGSSSVWQDAITGQSIEAEDTLWLKEILTHFPVALLIGKIEAGFTMAPAIETLAVEPLEFGQ</sequence>
<dbReference type="SUPFAM" id="SSF51445">
    <property type="entry name" value="(Trans)glycosidases"/>
    <property type="match status" value="1"/>
</dbReference>
<proteinExistence type="predicted"/>
<dbReference type="EMBL" id="JAHHHD010000049">
    <property type="protein sequence ID" value="MBW4661915.1"/>
    <property type="molecule type" value="Genomic_DNA"/>
</dbReference>
<comment type="caution">
    <text evidence="2">The sequence shown here is derived from an EMBL/GenBank/DDBJ whole genome shotgun (WGS) entry which is preliminary data.</text>
</comment>
<dbReference type="GO" id="GO:0005992">
    <property type="term" value="P:trehalose biosynthetic process"/>
    <property type="evidence" value="ECO:0007669"/>
    <property type="project" value="TreeGrafter"/>
</dbReference>
<dbReference type="SMART" id="SM00642">
    <property type="entry name" value="Aamy"/>
    <property type="match status" value="1"/>
</dbReference>
<dbReference type="CDD" id="cd11336">
    <property type="entry name" value="AmyAc_MTSase"/>
    <property type="match status" value="1"/>
</dbReference>
<dbReference type="InterPro" id="IPR012767">
    <property type="entry name" value="Trehalose_TreY"/>
</dbReference>
<dbReference type="NCBIfam" id="TIGR02401">
    <property type="entry name" value="trehalose_TreY"/>
    <property type="match status" value="1"/>
</dbReference>
<evidence type="ECO:0000259" key="1">
    <source>
        <dbReference type="SMART" id="SM00642"/>
    </source>
</evidence>
<dbReference type="PANTHER" id="PTHR10357:SF216">
    <property type="entry name" value="MALTOOLIGOSYL TREHALOSE SYNTHASE-RELATED"/>
    <property type="match status" value="1"/>
</dbReference>
<dbReference type="Proteomes" id="UP000757435">
    <property type="component" value="Unassembled WGS sequence"/>
</dbReference>
<evidence type="ECO:0000313" key="2">
    <source>
        <dbReference type="EMBL" id="MBW4661915.1"/>
    </source>
</evidence>
<feature type="domain" description="Glycosyl hydrolase family 13 catalytic" evidence="1">
    <location>
        <begin position="2"/>
        <end position="509"/>
    </location>
</feature>
<name>A0A951QFP3_9CYAN</name>
<dbReference type="Gene3D" id="3.20.20.80">
    <property type="entry name" value="Glycosidases"/>
    <property type="match status" value="4"/>
</dbReference>
<gene>
    <name evidence="2" type="primary">treY</name>
    <name evidence="2" type="ORF">KME15_24890</name>
</gene>
<dbReference type="PANTHER" id="PTHR10357">
    <property type="entry name" value="ALPHA-AMYLASE FAMILY MEMBER"/>
    <property type="match status" value="1"/>
</dbReference>
<reference evidence="2" key="2">
    <citation type="journal article" date="2022" name="Microbiol. Resour. Announc.">
        <title>Metagenome Sequencing to Explore Phylogenomics of Terrestrial Cyanobacteria.</title>
        <authorList>
            <person name="Ward R.D."/>
            <person name="Stajich J.E."/>
            <person name="Johansen J.R."/>
            <person name="Huntemann M."/>
            <person name="Clum A."/>
            <person name="Foster B."/>
            <person name="Foster B."/>
            <person name="Roux S."/>
            <person name="Palaniappan K."/>
            <person name="Varghese N."/>
            <person name="Mukherjee S."/>
            <person name="Reddy T.B.K."/>
            <person name="Daum C."/>
            <person name="Copeland A."/>
            <person name="Chen I.A."/>
            <person name="Ivanova N.N."/>
            <person name="Kyrpides N.C."/>
            <person name="Shapiro N."/>
            <person name="Eloe-Fadrosh E.A."/>
            <person name="Pietrasiak N."/>
        </authorList>
    </citation>
    <scope>NUCLEOTIDE SEQUENCE</scope>
    <source>
        <strain evidence="2">UHER 2000/2452</strain>
    </source>
</reference>
<dbReference type="InterPro" id="IPR017853">
    <property type="entry name" value="GH"/>
</dbReference>
<dbReference type="Pfam" id="PF00128">
    <property type="entry name" value="Alpha-amylase"/>
    <property type="match status" value="1"/>
</dbReference>
<dbReference type="GO" id="GO:0047470">
    <property type="term" value="F:(1,4)-alpha-D-glucan 1-alpha-D-glucosylmutase activity"/>
    <property type="evidence" value="ECO:0007669"/>
    <property type="project" value="TreeGrafter"/>
</dbReference>
<accession>A0A951QFP3</accession>
<dbReference type="GO" id="GO:0030980">
    <property type="term" value="P:alpha-glucan catabolic process"/>
    <property type="evidence" value="ECO:0007669"/>
    <property type="project" value="TreeGrafter"/>
</dbReference>
<dbReference type="AlphaFoldDB" id="A0A951QFP3"/>
<evidence type="ECO:0000313" key="3">
    <source>
        <dbReference type="Proteomes" id="UP000757435"/>
    </source>
</evidence>
<dbReference type="InterPro" id="IPR006047">
    <property type="entry name" value="GH13_cat_dom"/>
</dbReference>